<feature type="repeat" description="PPR" evidence="2">
    <location>
        <begin position="511"/>
        <end position="545"/>
    </location>
</feature>
<sequence length="919" mass="103166">MNTLPTCLPSPNFPNHLKKSIISKTNCVSKAYTESPPSSPPLFQPLLSFNGADPFTSNSLNYVKQIHAHLIKTDFNANSETSTFRLFDMYSQVGDFRSAAMVFLTGFDRRGLSWEGERPLFELLDVFAESCRRGICFGEGALAAVLKVCAASMEVWLGLEIHAWVIKKGLDSNTHLRSALMDFYGDCLGSEQAEALFDEMTVRDPFLFKKAIALSTRSGTWYKNLIFLREMHSSGFKADNITIARVLQACGRLEALREGAQIHGYAMRSGAAFDLLVCNSLISMYSKNSVVEKAGKVFELMRDRSSASWNSLLSGYTLNGFLDEAWKLFDRMSLSNMKPDLVTWNCLISGEFLHGSMNGALMVLRMMQSEGFKPNSSSMTRILQTISDSGSLDLGKEAHGYVMRNGHADDIYIGTSLIDMYLKCGSLSSARKVFDGIEGRNTFTWNCLIKGYAYNGLFDEALELLMQMEKEGIKPDLTTWNGVISGYSMKGLFKQALILIRRLRSMGLTPNVVSWTAIISGCCQSGNNEESLLLLREMQKEHVEPNAATIASLLRACAGLAFLGKGQELHCLAIQKGLDEDIFVSTALIDMYSKSGSLRNTRHVFKKASSKSLVSWNAMLVSLATHGLGEEAISLFHEMCDSGIRPDGITFTALLSACRHSGLITEGWKYFDAMKSDYNVNPTMEHYACMVDLLGRGGYLDEAWEFIKNMPLEPDAGVWGALLRACKAHRNLELAETAARKLFRLEPLNSGNYLLMMDLYALENRWEDVENLRETMNVVGVTDRYGWSWIQINQKVHVFYVNEESFLDMGEIYFELFQLVSEAKKLGYVPDICCVVQNVEGEEKEKILLSHTEKLAVAYGLIHADRSVPIRVIKNARICSDCHTLMKYISRIRDHKISLRDGRRFHHFEDGKCSCNDYW</sequence>
<dbReference type="AlphaFoldDB" id="A0AAV9BK73"/>
<dbReference type="InterPro" id="IPR011990">
    <property type="entry name" value="TPR-like_helical_dom_sf"/>
</dbReference>
<feature type="repeat" description="PPR" evidence="2">
    <location>
        <begin position="340"/>
        <end position="374"/>
    </location>
</feature>
<evidence type="ECO:0000313" key="5">
    <source>
        <dbReference type="Proteomes" id="UP001179952"/>
    </source>
</evidence>
<keyword evidence="1" id="KW-0677">Repeat</keyword>
<dbReference type="FunFam" id="1.25.40.10:FF:000073">
    <property type="entry name" value="Pentatricopeptide repeat-containing protein chloroplastic"/>
    <property type="match status" value="1"/>
</dbReference>
<feature type="repeat" description="PPR" evidence="2">
    <location>
        <begin position="305"/>
        <end position="339"/>
    </location>
</feature>
<dbReference type="PROSITE" id="PS51375">
    <property type="entry name" value="PPR"/>
    <property type="match status" value="7"/>
</dbReference>
<gene>
    <name evidence="4" type="ORF">QJS04_geneDACA011082</name>
</gene>
<dbReference type="Pfam" id="PF13041">
    <property type="entry name" value="PPR_2"/>
    <property type="match status" value="4"/>
</dbReference>
<dbReference type="InterPro" id="IPR002885">
    <property type="entry name" value="PPR_rpt"/>
</dbReference>
<feature type="repeat" description="PPR" evidence="2">
    <location>
        <begin position="612"/>
        <end position="646"/>
    </location>
</feature>
<protein>
    <submittedName>
        <fullName evidence="4">Pentatricopeptide repeat-containing protein</fullName>
    </submittedName>
</protein>
<evidence type="ECO:0000259" key="3">
    <source>
        <dbReference type="Pfam" id="PF14432"/>
    </source>
</evidence>
<accession>A0AAV9BK73</accession>
<evidence type="ECO:0000256" key="1">
    <source>
        <dbReference type="ARBA" id="ARBA00022737"/>
    </source>
</evidence>
<dbReference type="Proteomes" id="UP001179952">
    <property type="component" value="Unassembled WGS sequence"/>
</dbReference>
<dbReference type="PANTHER" id="PTHR47926">
    <property type="entry name" value="PENTATRICOPEPTIDE REPEAT-CONTAINING PROTEIN"/>
    <property type="match status" value="1"/>
</dbReference>
<dbReference type="GO" id="GO:0003729">
    <property type="term" value="F:mRNA binding"/>
    <property type="evidence" value="ECO:0007669"/>
    <property type="project" value="UniProtKB-ARBA"/>
</dbReference>
<proteinExistence type="predicted"/>
<name>A0AAV9BK73_ACOGR</name>
<dbReference type="Gene3D" id="1.25.40.10">
    <property type="entry name" value="Tetratricopeptide repeat domain"/>
    <property type="match status" value="4"/>
</dbReference>
<dbReference type="GO" id="GO:0009451">
    <property type="term" value="P:RNA modification"/>
    <property type="evidence" value="ECO:0007669"/>
    <property type="project" value="InterPro"/>
</dbReference>
<feature type="domain" description="DYW" evidence="3">
    <location>
        <begin position="827"/>
        <end position="919"/>
    </location>
</feature>
<dbReference type="Pfam" id="PF14432">
    <property type="entry name" value="DYW_deaminase"/>
    <property type="match status" value="1"/>
</dbReference>
<dbReference type="Pfam" id="PF20431">
    <property type="entry name" value="E_motif"/>
    <property type="match status" value="1"/>
</dbReference>
<dbReference type="GO" id="GO:0008270">
    <property type="term" value="F:zinc ion binding"/>
    <property type="evidence" value="ECO:0007669"/>
    <property type="project" value="InterPro"/>
</dbReference>
<feature type="repeat" description="PPR" evidence="2">
    <location>
        <begin position="274"/>
        <end position="304"/>
    </location>
</feature>
<dbReference type="Pfam" id="PF01535">
    <property type="entry name" value="PPR"/>
    <property type="match status" value="3"/>
</dbReference>
<dbReference type="NCBIfam" id="TIGR00756">
    <property type="entry name" value="PPR"/>
    <property type="match status" value="6"/>
</dbReference>
<evidence type="ECO:0000313" key="4">
    <source>
        <dbReference type="EMBL" id="KAK1276562.1"/>
    </source>
</evidence>
<dbReference type="PANTHER" id="PTHR47926:SF539">
    <property type="entry name" value="DYW DOMAIN-CONTAINING PROTEIN"/>
    <property type="match status" value="1"/>
</dbReference>
<keyword evidence="5" id="KW-1185">Reference proteome</keyword>
<dbReference type="FunFam" id="1.25.40.10:FF:000090">
    <property type="entry name" value="Pentatricopeptide repeat-containing protein, chloroplastic"/>
    <property type="match status" value="1"/>
</dbReference>
<evidence type="ECO:0000256" key="2">
    <source>
        <dbReference type="PROSITE-ProRule" id="PRU00708"/>
    </source>
</evidence>
<dbReference type="InterPro" id="IPR046848">
    <property type="entry name" value="E_motif"/>
</dbReference>
<reference evidence="4" key="2">
    <citation type="submission" date="2023-06" db="EMBL/GenBank/DDBJ databases">
        <authorList>
            <person name="Ma L."/>
            <person name="Liu K.-W."/>
            <person name="Li Z."/>
            <person name="Hsiao Y.-Y."/>
            <person name="Qi Y."/>
            <person name="Fu T."/>
            <person name="Tang G."/>
            <person name="Zhang D."/>
            <person name="Sun W.-H."/>
            <person name="Liu D.-K."/>
            <person name="Li Y."/>
            <person name="Chen G.-Z."/>
            <person name="Liu X.-D."/>
            <person name="Liao X.-Y."/>
            <person name="Jiang Y.-T."/>
            <person name="Yu X."/>
            <person name="Hao Y."/>
            <person name="Huang J."/>
            <person name="Zhao X.-W."/>
            <person name="Ke S."/>
            <person name="Chen Y.-Y."/>
            <person name="Wu W.-L."/>
            <person name="Hsu J.-L."/>
            <person name="Lin Y.-F."/>
            <person name="Huang M.-D."/>
            <person name="Li C.-Y."/>
            <person name="Huang L."/>
            <person name="Wang Z.-W."/>
            <person name="Zhao X."/>
            <person name="Zhong W.-Y."/>
            <person name="Peng D.-H."/>
            <person name="Ahmad S."/>
            <person name="Lan S."/>
            <person name="Zhang J.-S."/>
            <person name="Tsai W.-C."/>
            <person name="Van De Peer Y."/>
            <person name="Liu Z.-J."/>
        </authorList>
    </citation>
    <scope>NUCLEOTIDE SEQUENCE</scope>
    <source>
        <strain evidence="4">SCP</strain>
        <tissue evidence="4">Leaves</tissue>
    </source>
</reference>
<feature type="repeat" description="PPR" evidence="2">
    <location>
        <begin position="476"/>
        <end position="510"/>
    </location>
</feature>
<feature type="repeat" description="PPR" evidence="2">
    <location>
        <begin position="441"/>
        <end position="475"/>
    </location>
</feature>
<comment type="caution">
    <text evidence="4">The sequence shown here is derived from an EMBL/GenBank/DDBJ whole genome shotgun (WGS) entry which is preliminary data.</text>
</comment>
<dbReference type="FunFam" id="1.25.40.10:FF:001383">
    <property type="entry name" value="Pentatricopeptide repeat-containing protein mitochondrial"/>
    <property type="match status" value="1"/>
</dbReference>
<dbReference type="InterPro" id="IPR046960">
    <property type="entry name" value="PPR_At4g14850-like_plant"/>
</dbReference>
<dbReference type="EMBL" id="JAUJYN010000003">
    <property type="protein sequence ID" value="KAK1276562.1"/>
    <property type="molecule type" value="Genomic_DNA"/>
</dbReference>
<organism evidence="4 5">
    <name type="scientific">Acorus gramineus</name>
    <name type="common">Dwarf sweet flag</name>
    <dbReference type="NCBI Taxonomy" id="55184"/>
    <lineage>
        <taxon>Eukaryota</taxon>
        <taxon>Viridiplantae</taxon>
        <taxon>Streptophyta</taxon>
        <taxon>Embryophyta</taxon>
        <taxon>Tracheophyta</taxon>
        <taxon>Spermatophyta</taxon>
        <taxon>Magnoliopsida</taxon>
        <taxon>Liliopsida</taxon>
        <taxon>Acoraceae</taxon>
        <taxon>Acorus</taxon>
    </lineage>
</organism>
<reference evidence="4" key="1">
    <citation type="journal article" date="2023" name="Nat. Commun.">
        <title>Diploid and tetraploid genomes of Acorus and the evolution of monocots.</title>
        <authorList>
            <person name="Ma L."/>
            <person name="Liu K.W."/>
            <person name="Li Z."/>
            <person name="Hsiao Y.Y."/>
            <person name="Qi Y."/>
            <person name="Fu T."/>
            <person name="Tang G.D."/>
            <person name="Zhang D."/>
            <person name="Sun W.H."/>
            <person name="Liu D.K."/>
            <person name="Li Y."/>
            <person name="Chen G.Z."/>
            <person name="Liu X.D."/>
            <person name="Liao X.Y."/>
            <person name="Jiang Y.T."/>
            <person name="Yu X."/>
            <person name="Hao Y."/>
            <person name="Huang J."/>
            <person name="Zhao X.W."/>
            <person name="Ke S."/>
            <person name="Chen Y.Y."/>
            <person name="Wu W.L."/>
            <person name="Hsu J.L."/>
            <person name="Lin Y.F."/>
            <person name="Huang M.D."/>
            <person name="Li C.Y."/>
            <person name="Huang L."/>
            <person name="Wang Z.W."/>
            <person name="Zhao X."/>
            <person name="Zhong W.Y."/>
            <person name="Peng D.H."/>
            <person name="Ahmad S."/>
            <person name="Lan S."/>
            <person name="Zhang J.S."/>
            <person name="Tsai W.C."/>
            <person name="Van de Peer Y."/>
            <person name="Liu Z.J."/>
        </authorList>
    </citation>
    <scope>NUCLEOTIDE SEQUENCE</scope>
    <source>
        <strain evidence="4">SCP</strain>
    </source>
</reference>
<dbReference type="InterPro" id="IPR032867">
    <property type="entry name" value="DYW_dom"/>
</dbReference>